<dbReference type="SMART" id="SM00382">
    <property type="entry name" value="AAA"/>
    <property type="match status" value="1"/>
</dbReference>
<comment type="similarity">
    <text evidence="1 9">Belongs to the ABC transporter superfamily.</text>
</comment>
<dbReference type="GO" id="GO:0051301">
    <property type="term" value="P:cell division"/>
    <property type="evidence" value="ECO:0007669"/>
    <property type="project" value="UniProtKB-UniRule"/>
</dbReference>
<dbReference type="FunFam" id="3.40.50.300:FF:000056">
    <property type="entry name" value="Cell division ATP-binding protein FtsE"/>
    <property type="match status" value="1"/>
</dbReference>
<dbReference type="SUPFAM" id="SSF52540">
    <property type="entry name" value="P-loop containing nucleoside triphosphate hydrolases"/>
    <property type="match status" value="1"/>
</dbReference>
<evidence type="ECO:0000259" key="10">
    <source>
        <dbReference type="PROSITE" id="PS50893"/>
    </source>
</evidence>
<dbReference type="RefSeq" id="WP_019034615.1">
    <property type="nucleotide sequence ID" value="NZ_UGSZ01000001.1"/>
</dbReference>
<evidence type="ECO:0000256" key="4">
    <source>
        <dbReference type="ARBA" id="ARBA00022618"/>
    </source>
</evidence>
<dbReference type="InterPro" id="IPR003593">
    <property type="entry name" value="AAA+_ATPase"/>
</dbReference>
<organism evidence="11 12">
    <name type="scientific">Peptoniphilus lacrimalis</name>
    <dbReference type="NCBI Taxonomy" id="33031"/>
    <lineage>
        <taxon>Bacteria</taxon>
        <taxon>Bacillati</taxon>
        <taxon>Bacillota</taxon>
        <taxon>Tissierellia</taxon>
        <taxon>Tissierellales</taxon>
        <taxon>Peptoniphilaceae</taxon>
        <taxon>Peptoniphilus</taxon>
    </lineage>
</organism>
<comment type="subcellular location">
    <subcellularLocation>
        <location evidence="9">Cell membrane</location>
        <topology evidence="9">Peripheral membrane protein</topology>
        <orientation evidence="9">Cytoplasmic side</orientation>
    </subcellularLocation>
</comment>
<dbReference type="InterPro" id="IPR027417">
    <property type="entry name" value="P-loop_NTPase"/>
</dbReference>
<dbReference type="Gene3D" id="3.40.50.300">
    <property type="entry name" value="P-loop containing nucleotide triphosphate hydrolases"/>
    <property type="match status" value="1"/>
</dbReference>
<gene>
    <name evidence="9 11" type="primary">ftsE</name>
    <name evidence="11" type="ORF">NCTC13149_00472</name>
</gene>
<evidence type="ECO:0000313" key="12">
    <source>
        <dbReference type="Proteomes" id="UP000255517"/>
    </source>
</evidence>
<keyword evidence="5 9" id="KW-0547">Nucleotide-binding</keyword>
<keyword evidence="4 9" id="KW-0132">Cell division</keyword>
<keyword evidence="6 9" id="KW-0067">ATP-binding</keyword>
<dbReference type="InterPro" id="IPR017871">
    <property type="entry name" value="ABC_transporter-like_CS"/>
</dbReference>
<reference evidence="11 12" key="1">
    <citation type="submission" date="2018-06" db="EMBL/GenBank/DDBJ databases">
        <authorList>
            <consortium name="Pathogen Informatics"/>
            <person name="Doyle S."/>
        </authorList>
    </citation>
    <scope>NUCLEOTIDE SEQUENCE [LARGE SCALE GENOMIC DNA]</scope>
    <source>
        <strain evidence="11 12">NCTC13149</strain>
    </source>
</reference>
<evidence type="ECO:0000256" key="5">
    <source>
        <dbReference type="ARBA" id="ARBA00022741"/>
    </source>
</evidence>
<dbReference type="AlphaFoldDB" id="A0A379C344"/>
<dbReference type="OrthoDB" id="9802264at2"/>
<dbReference type="Proteomes" id="UP000255517">
    <property type="component" value="Unassembled WGS sequence"/>
</dbReference>
<dbReference type="GO" id="GO:0005886">
    <property type="term" value="C:plasma membrane"/>
    <property type="evidence" value="ECO:0007669"/>
    <property type="project" value="UniProtKB-SubCell"/>
</dbReference>
<evidence type="ECO:0000256" key="7">
    <source>
        <dbReference type="ARBA" id="ARBA00023136"/>
    </source>
</evidence>
<evidence type="ECO:0000256" key="6">
    <source>
        <dbReference type="ARBA" id="ARBA00022840"/>
    </source>
</evidence>
<feature type="domain" description="ABC transporter" evidence="10">
    <location>
        <begin position="2"/>
        <end position="231"/>
    </location>
</feature>
<dbReference type="PROSITE" id="PS00211">
    <property type="entry name" value="ABC_TRANSPORTER_1"/>
    <property type="match status" value="1"/>
</dbReference>
<keyword evidence="3 9" id="KW-1003">Cell membrane</keyword>
<dbReference type="PANTHER" id="PTHR24220:SF470">
    <property type="entry name" value="CELL DIVISION ATP-BINDING PROTEIN FTSE"/>
    <property type="match status" value="1"/>
</dbReference>
<dbReference type="PANTHER" id="PTHR24220">
    <property type="entry name" value="IMPORT ATP-BINDING PROTEIN"/>
    <property type="match status" value="1"/>
</dbReference>
<protein>
    <recommendedName>
        <fullName evidence="2 9">Cell division ATP-binding protein FtsE</fullName>
    </recommendedName>
</protein>
<dbReference type="GO" id="GO:0016887">
    <property type="term" value="F:ATP hydrolysis activity"/>
    <property type="evidence" value="ECO:0007669"/>
    <property type="project" value="InterPro"/>
</dbReference>
<dbReference type="GO" id="GO:0022857">
    <property type="term" value="F:transmembrane transporter activity"/>
    <property type="evidence" value="ECO:0007669"/>
    <property type="project" value="TreeGrafter"/>
</dbReference>
<accession>A0A379C344</accession>
<proteinExistence type="inferred from homology"/>
<keyword evidence="7 9" id="KW-0472">Membrane</keyword>
<comment type="subunit">
    <text evidence="9">Homodimer. Forms a membrane-associated complex with FtsX.</text>
</comment>
<dbReference type="EMBL" id="UGSZ01000001">
    <property type="protein sequence ID" value="SUB56680.1"/>
    <property type="molecule type" value="Genomic_DNA"/>
</dbReference>
<evidence type="ECO:0000256" key="8">
    <source>
        <dbReference type="ARBA" id="ARBA00023306"/>
    </source>
</evidence>
<evidence type="ECO:0000256" key="3">
    <source>
        <dbReference type="ARBA" id="ARBA00022475"/>
    </source>
</evidence>
<dbReference type="STRING" id="1122949.GCA_000378725_00757"/>
<keyword evidence="8 9" id="KW-0131">Cell cycle</keyword>
<evidence type="ECO:0000313" key="11">
    <source>
        <dbReference type="EMBL" id="SUB56680.1"/>
    </source>
</evidence>
<sequence>MIKFDNVYKEYDNGTRALSNINLQIPKGDFVFFVGPSGAGKSTLIKLLIREEKVSRGRILIDDIDLSKISEYQVPRLRRNISVVFQDFRLLPKKTVFENVAYALEIIGASRREINRNVGRALDLVSLSDKKKAHLDELSGGESQRVAIARAIVNNAPILVCDEPTGNLDENTAWDIMKALANINDQGTTVIMASHAVNIVNEMKKHVVTLKDGNIVGNIEKGGYYCETCTTTD</sequence>
<dbReference type="InterPro" id="IPR005286">
    <property type="entry name" value="Cell_div_FtsE"/>
</dbReference>
<name>A0A379C344_9FIRM</name>
<dbReference type="InterPro" id="IPR015854">
    <property type="entry name" value="ABC_transpr_LolD-like"/>
</dbReference>
<comment type="function">
    <text evidence="9">Part of the ABC transporter FtsEX involved in cellular division.</text>
</comment>
<evidence type="ECO:0000256" key="2">
    <source>
        <dbReference type="ARBA" id="ARBA00020019"/>
    </source>
</evidence>
<evidence type="ECO:0000256" key="1">
    <source>
        <dbReference type="ARBA" id="ARBA00005417"/>
    </source>
</evidence>
<dbReference type="Pfam" id="PF00005">
    <property type="entry name" value="ABC_tran"/>
    <property type="match status" value="1"/>
</dbReference>
<dbReference type="PROSITE" id="PS50893">
    <property type="entry name" value="ABC_TRANSPORTER_2"/>
    <property type="match status" value="1"/>
</dbReference>
<dbReference type="InterPro" id="IPR003439">
    <property type="entry name" value="ABC_transporter-like_ATP-bd"/>
</dbReference>
<dbReference type="GO" id="GO:0005524">
    <property type="term" value="F:ATP binding"/>
    <property type="evidence" value="ECO:0007669"/>
    <property type="project" value="UniProtKB-UniRule"/>
</dbReference>
<evidence type="ECO:0000256" key="9">
    <source>
        <dbReference type="RuleBase" id="RU365094"/>
    </source>
</evidence>
<dbReference type="NCBIfam" id="TIGR02673">
    <property type="entry name" value="FtsE"/>
    <property type="match status" value="1"/>
</dbReference>